<reference evidence="2 3" key="1">
    <citation type="submission" date="2016-10" db="EMBL/GenBank/DDBJ databases">
        <authorList>
            <person name="de Groot N.N."/>
        </authorList>
    </citation>
    <scope>NUCLEOTIDE SEQUENCE [LARGE SCALE GENOMIC DNA]</scope>
    <source>
        <strain evidence="2 3">DSM 3756</strain>
    </source>
</reference>
<feature type="region of interest" description="Disordered" evidence="1">
    <location>
        <begin position="71"/>
        <end position="97"/>
    </location>
</feature>
<evidence type="ECO:0000313" key="2">
    <source>
        <dbReference type="EMBL" id="SDW67605.1"/>
    </source>
</evidence>
<dbReference type="RefSeq" id="WP_004517222.1">
    <property type="nucleotide sequence ID" value="NZ_FNOF01000005.1"/>
</dbReference>
<dbReference type="Proteomes" id="UP000182573">
    <property type="component" value="Unassembled WGS sequence"/>
</dbReference>
<feature type="compositionally biased region" description="Basic and acidic residues" evidence="1">
    <location>
        <begin position="10"/>
        <end position="21"/>
    </location>
</feature>
<evidence type="ECO:0000256" key="1">
    <source>
        <dbReference type="SAM" id="MobiDB-lite"/>
    </source>
</evidence>
<dbReference type="AlphaFoldDB" id="A0A1H2VGU0"/>
<name>A0A1H2VGU0_HALVA</name>
<evidence type="ECO:0000313" key="3">
    <source>
        <dbReference type="Proteomes" id="UP000182573"/>
    </source>
</evidence>
<accession>A0A1H2VGU0</accession>
<dbReference type="EMBL" id="FNOF01000005">
    <property type="protein sequence ID" value="SDW67605.1"/>
    <property type="molecule type" value="Genomic_DNA"/>
</dbReference>
<dbReference type="STRING" id="28442.SAMN05443574_105295"/>
<proteinExistence type="predicted"/>
<sequence length="97" mass="10946">MNSSKQEEEESKRKERAENGRGKGTRVYVGVELLDVLERFQDIGDYNTMREASDELGKLLKRYNLLLEDPSSLKRGSREGVEDEEGENDGFAGFVGS</sequence>
<organism evidence="2 3">
    <name type="scientific">Haloarcula vallismortis</name>
    <name type="common">Halobacterium vallismortis</name>
    <dbReference type="NCBI Taxonomy" id="28442"/>
    <lineage>
        <taxon>Archaea</taxon>
        <taxon>Methanobacteriati</taxon>
        <taxon>Methanobacteriota</taxon>
        <taxon>Stenosarchaea group</taxon>
        <taxon>Halobacteria</taxon>
        <taxon>Halobacteriales</taxon>
        <taxon>Haloarculaceae</taxon>
        <taxon>Haloarcula</taxon>
    </lineage>
</organism>
<gene>
    <name evidence="2" type="ORF">SAMN05443574_105295</name>
</gene>
<protein>
    <submittedName>
        <fullName evidence="2">Uncharacterized protein</fullName>
    </submittedName>
</protein>
<feature type="region of interest" description="Disordered" evidence="1">
    <location>
        <begin position="1"/>
        <end position="21"/>
    </location>
</feature>